<dbReference type="Proteomes" id="UP000029738">
    <property type="component" value="Unassembled WGS sequence"/>
</dbReference>
<name>A0A0C1QTB7_9CYAN</name>
<keyword evidence="1" id="KW-0812">Transmembrane</keyword>
<reference evidence="3" key="1">
    <citation type="journal article" date="2015" name="Genome Announc.">
        <title>Draft Genome Sequence of Tolypothrix boutellei Strain VB521301.</title>
        <authorList>
            <person name="Chandrababunaidu M.M."/>
            <person name="Singh D."/>
            <person name="Sen D."/>
            <person name="Bhan S."/>
            <person name="Das S."/>
            <person name="Gupta A."/>
            <person name="Adhikary S.P."/>
            <person name="Tripathy S."/>
        </authorList>
    </citation>
    <scope>NUCLEOTIDE SEQUENCE</scope>
    <source>
        <strain evidence="3">VB521301</strain>
    </source>
</reference>
<evidence type="ECO:0000313" key="3">
    <source>
        <dbReference type="EMBL" id="KIE08644.1"/>
    </source>
</evidence>
<dbReference type="RefSeq" id="WP_038076621.1">
    <property type="nucleotide sequence ID" value="NZ_JHEG04000002.1"/>
</dbReference>
<gene>
    <name evidence="3" type="ORF">DA73_0229355</name>
    <name evidence="2" type="ORF">DA73_0400040590</name>
</gene>
<reference evidence="2" key="2">
    <citation type="submission" date="2019-11" db="EMBL/GenBank/DDBJ databases">
        <title>Improved Assembly of Tolypothrix boutellei genome.</title>
        <authorList>
            <person name="Sarangi A.N."/>
            <person name="Mukherjee M."/>
            <person name="Ghosh S."/>
            <person name="Singh D."/>
            <person name="Das A."/>
            <person name="Kant S."/>
            <person name="Prusty A."/>
            <person name="Tripathy S."/>
        </authorList>
    </citation>
    <scope>NUCLEOTIDE SEQUENCE</scope>
    <source>
        <strain evidence="2">VB521301</strain>
    </source>
</reference>
<accession>A0A0C1QTB7</accession>
<evidence type="ECO:0000313" key="4">
    <source>
        <dbReference type="Proteomes" id="UP000029738"/>
    </source>
</evidence>
<keyword evidence="1" id="KW-0472">Membrane</keyword>
<keyword evidence="1" id="KW-1133">Transmembrane helix</keyword>
<keyword evidence="4" id="KW-1185">Reference proteome</keyword>
<feature type="transmembrane region" description="Helical" evidence="1">
    <location>
        <begin position="85"/>
        <end position="108"/>
    </location>
</feature>
<sequence length="172" mass="19096">MSAETTARIIQTIIAPTVLITACAIILNGIIGQYNTIGSRLSSLAHERLELLQKNAFEDFLGRERLQEIDIQLPTLGHRYRLLQYTALIIHASVMIFLLTMVAIAISVSLSSQWFASSAVILFFSGILVLILGLLLIAIEIRISHKAVCYEVKRISALCNSMNWDSSYSAKE</sequence>
<dbReference type="STRING" id="1479485.DA73_0229355"/>
<dbReference type="AlphaFoldDB" id="A0A0C1QTB7"/>
<dbReference type="Pfam" id="PF11026">
    <property type="entry name" value="DUF2721"/>
    <property type="match status" value="1"/>
</dbReference>
<dbReference type="EMBL" id="JHEG04000002">
    <property type="protein sequence ID" value="KAF3883990.1"/>
    <property type="molecule type" value="Genomic_DNA"/>
</dbReference>
<protein>
    <submittedName>
        <fullName evidence="2">DUF2721 domain-containing protein</fullName>
    </submittedName>
</protein>
<dbReference type="InterPro" id="IPR021279">
    <property type="entry name" value="DUF2721"/>
</dbReference>
<dbReference type="OrthoDB" id="573869at2"/>
<evidence type="ECO:0000313" key="2">
    <source>
        <dbReference type="EMBL" id="KAF3883990.1"/>
    </source>
</evidence>
<proteinExistence type="predicted"/>
<feature type="transmembrane region" description="Helical" evidence="1">
    <location>
        <begin position="114"/>
        <end position="137"/>
    </location>
</feature>
<feature type="transmembrane region" description="Helical" evidence="1">
    <location>
        <begin position="12"/>
        <end position="31"/>
    </location>
</feature>
<comment type="caution">
    <text evidence="3">The sequence shown here is derived from an EMBL/GenBank/DDBJ whole genome shotgun (WGS) entry which is preliminary data.</text>
</comment>
<organism evidence="3">
    <name type="scientific">Tolypothrix bouteillei VB521301</name>
    <dbReference type="NCBI Taxonomy" id="1479485"/>
    <lineage>
        <taxon>Bacteria</taxon>
        <taxon>Bacillati</taxon>
        <taxon>Cyanobacteriota</taxon>
        <taxon>Cyanophyceae</taxon>
        <taxon>Nostocales</taxon>
        <taxon>Tolypothrichaceae</taxon>
        <taxon>Tolypothrix</taxon>
    </lineage>
</organism>
<evidence type="ECO:0000256" key="1">
    <source>
        <dbReference type="SAM" id="Phobius"/>
    </source>
</evidence>
<dbReference type="EMBL" id="JHEG02000058">
    <property type="protein sequence ID" value="KIE08644.1"/>
    <property type="molecule type" value="Genomic_DNA"/>
</dbReference>